<dbReference type="EMBL" id="JAKUCV010004453">
    <property type="protein sequence ID" value="KAJ4835313.1"/>
    <property type="molecule type" value="Genomic_DNA"/>
</dbReference>
<gene>
    <name evidence="2" type="ORF">Tsubulata_050584</name>
</gene>
<accession>A0A9Q0FPQ9</accession>
<organism evidence="2 3">
    <name type="scientific">Turnera subulata</name>
    <dbReference type="NCBI Taxonomy" id="218843"/>
    <lineage>
        <taxon>Eukaryota</taxon>
        <taxon>Viridiplantae</taxon>
        <taxon>Streptophyta</taxon>
        <taxon>Embryophyta</taxon>
        <taxon>Tracheophyta</taxon>
        <taxon>Spermatophyta</taxon>
        <taxon>Magnoliopsida</taxon>
        <taxon>eudicotyledons</taxon>
        <taxon>Gunneridae</taxon>
        <taxon>Pentapetalae</taxon>
        <taxon>rosids</taxon>
        <taxon>fabids</taxon>
        <taxon>Malpighiales</taxon>
        <taxon>Passifloraceae</taxon>
        <taxon>Turnera</taxon>
    </lineage>
</organism>
<reference evidence="2" key="1">
    <citation type="submission" date="2022-02" db="EMBL/GenBank/DDBJ databases">
        <authorList>
            <person name="Henning P.M."/>
            <person name="McCubbin A.G."/>
            <person name="Shore J.S."/>
        </authorList>
    </citation>
    <scope>NUCLEOTIDE SEQUENCE</scope>
    <source>
        <strain evidence="2">F60SS</strain>
        <tissue evidence="2">Leaves</tissue>
    </source>
</reference>
<proteinExistence type="predicted"/>
<feature type="region of interest" description="Disordered" evidence="1">
    <location>
        <begin position="47"/>
        <end position="66"/>
    </location>
</feature>
<feature type="compositionally biased region" description="Polar residues" evidence="1">
    <location>
        <begin position="57"/>
        <end position="66"/>
    </location>
</feature>
<dbReference type="Proteomes" id="UP001141552">
    <property type="component" value="Unassembled WGS sequence"/>
</dbReference>
<reference evidence="2" key="2">
    <citation type="journal article" date="2023" name="Plants (Basel)">
        <title>Annotation of the Turnera subulata (Passifloraceae) Draft Genome Reveals the S-Locus Evolved after the Divergence of Turneroideae from Passifloroideae in a Stepwise Manner.</title>
        <authorList>
            <person name="Henning P.M."/>
            <person name="Roalson E.H."/>
            <person name="Mir W."/>
            <person name="McCubbin A.G."/>
            <person name="Shore J.S."/>
        </authorList>
    </citation>
    <scope>NUCLEOTIDE SEQUENCE</scope>
    <source>
        <strain evidence="2">F60SS</strain>
    </source>
</reference>
<comment type="caution">
    <text evidence="2">The sequence shown here is derived from an EMBL/GenBank/DDBJ whole genome shotgun (WGS) entry which is preliminary data.</text>
</comment>
<evidence type="ECO:0000256" key="1">
    <source>
        <dbReference type="SAM" id="MobiDB-lite"/>
    </source>
</evidence>
<name>A0A9Q0FPQ9_9ROSI</name>
<dbReference type="AlphaFoldDB" id="A0A9Q0FPQ9"/>
<evidence type="ECO:0000313" key="2">
    <source>
        <dbReference type="EMBL" id="KAJ4835313.1"/>
    </source>
</evidence>
<protein>
    <submittedName>
        <fullName evidence="2">Uncharacterized protein</fullName>
    </submittedName>
</protein>
<sequence length="66" mass="7350">MGAPEVCRKRKLNSSIVDDDDGDLSGTEEDERYDYRRAIDGVVDDGMVPLDDDVLPDSNTSMCPRE</sequence>
<keyword evidence="3" id="KW-1185">Reference proteome</keyword>
<evidence type="ECO:0000313" key="3">
    <source>
        <dbReference type="Proteomes" id="UP001141552"/>
    </source>
</evidence>